<dbReference type="PROSITE" id="PS00092">
    <property type="entry name" value="N6_MTASE"/>
    <property type="match status" value="1"/>
</dbReference>
<dbReference type="Pfam" id="PF07669">
    <property type="entry name" value="Eco57I"/>
    <property type="match status" value="1"/>
</dbReference>
<dbReference type="GO" id="GO:0032259">
    <property type="term" value="P:methylation"/>
    <property type="evidence" value="ECO:0007669"/>
    <property type="project" value="UniProtKB-KW"/>
</dbReference>
<feature type="domain" description="Type II methyltransferase M.TaqI-like" evidence="6">
    <location>
        <begin position="387"/>
        <end position="632"/>
    </location>
</feature>
<dbReference type="InterPro" id="IPR029063">
    <property type="entry name" value="SAM-dependent_MTases_sf"/>
</dbReference>
<comment type="catalytic activity">
    <reaction evidence="5">
        <text>a 2'-deoxyadenosine in DNA + S-adenosyl-L-methionine = an N(6)-methyl-2'-deoxyadenosine in DNA + S-adenosyl-L-homocysteine + H(+)</text>
        <dbReference type="Rhea" id="RHEA:15197"/>
        <dbReference type="Rhea" id="RHEA-COMP:12418"/>
        <dbReference type="Rhea" id="RHEA-COMP:12419"/>
        <dbReference type="ChEBI" id="CHEBI:15378"/>
        <dbReference type="ChEBI" id="CHEBI:57856"/>
        <dbReference type="ChEBI" id="CHEBI:59789"/>
        <dbReference type="ChEBI" id="CHEBI:90615"/>
        <dbReference type="ChEBI" id="CHEBI:90616"/>
        <dbReference type="EC" id="2.1.1.72"/>
    </reaction>
</comment>
<name>A0ABV9PJ59_9ACTN</name>
<proteinExistence type="predicted"/>
<evidence type="ECO:0000256" key="2">
    <source>
        <dbReference type="ARBA" id="ARBA00022603"/>
    </source>
</evidence>
<gene>
    <name evidence="7" type="ORF">ACFO7U_00005</name>
</gene>
<comment type="caution">
    <text evidence="7">The sequence shown here is derived from an EMBL/GenBank/DDBJ whole genome shotgun (WGS) entry which is preliminary data.</text>
</comment>
<evidence type="ECO:0000256" key="3">
    <source>
        <dbReference type="ARBA" id="ARBA00022679"/>
    </source>
</evidence>
<evidence type="ECO:0000313" key="8">
    <source>
        <dbReference type="Proteomes" id="UP001595836"/>
    </source>
</evidence>
<keyword evidence="8" id="KW-1185">Reference proteome</keyword>
<dbReference type="RefSeq" id="WP_344987903.1">
    <property type="nucleotide sequence ID" value="NZ_BAABCD010000001.1"/>
</dbReference>
<accession>A0ABV9PJ59</accession>
<dbReference type="InterPro" id="IPR002052">
    <property type="entry name" value="DNA_methylase_N6_adenine_CS"/>
</dbReference>
<keyword evidence="3" id="KW-0808">Transferase</keyword>
<evidence type="ECO:0000256" key="5">
    <source>
        <dbReference type="ARBA" id="ARBA00047942"/>
    </source>
</evidence>
<dbReference type="PRINTS" id="PR00507">
    <property type="entry name" value="N12N6MTFRASE"/>
</dbReference>
<organism evidence="7 8">
    <name type="scientific">Dietzia aurantiaca</name>
    <dbReference type="NCBI Taxonomy" id="983873"/>
    <lineage>
        <taxon>Bacteria</taxon>
        <taxon>Bacillati</taxon>
        <taxon>Actinomycetota</taxon>
        <taxon>Actinomycetes</taxon>
        <taxon>Mycobacteriales</taxon>
        <taxon>Dietziaceae</taxon>
        <taxon>Dietzia</taxon>
    </lineage>
</organism>
<keyword evidence="2 7" id="KW-0489">Methyltransferase</keyword>
<dbReference type="EMBL" id="JBHSHP010000001">
    <property type="protein sequence ID" value="MFC4753162.1"/>
    <property type="molecule type" value="Genomic_DNA"/>
</dbReference>
<sequence length="716" mass="79425">MTSSTEAIIRRLASRQPMRPEATTQADIYMLLTAAALGLDTDDVVTMESQLADGTRRRIDIEAGHVVIEVKKDLRVGDLTDAEKQLAGYVAQRTKELGGRYVGILTDGTAWRLYHLADDQLTCVSELELSPRDPDKDALLVWLESIMATREQIRPVPAEIKQRLGSTSPAHQLDYAALAVLYRDNRNHPEVKLKRELWAKLLRTAFGTGFVDDETLFINHTLLVVTAELVAHAAIGWDVSPHGPLTPAQMTSGSEFADAQIHGVVEADFFDWVVEVAGGEQFVTELGRRIARFDWSKVEHDVLKVLYESVIPQAEREGLGEYYTPDWLADRIVDDRVRDPLATRLADPSCGSGTFVFHAVRRYLDAAEANGTPTGKAVLDVTRYVVGMDVHPVAVTLARVTYLLAIGIERINSEDRGPLTIPIYLGDSVQWEQNRDLFGGTDRVTITTAGNELVEGGGVLFGDDLVFPRSILGDAQRFDQLVSAMADNALDLSGKKDSTLIDPVLRRFAVTAEEAKILRTTFSTMRALHRSGRNHIWGYYVRNLIRPLWLSEPGNRVDLLVGNPPWLRYSKMTEAMQTRYKTLAKTRNLLNKGLGASARDLSTLFVVRAVELYLRDGGQFGFVMPHGTITRRPHSGFRSGKWAAGTGDHLTVAFEQSWDLAEAATGFPMVSCVIRGRRAEVATAVPLQTVKWSNRLSSADLPWSEVAERTTSGHLR</sequence>
<reference evidence="8" key="1">
    <citation type="journal article" date="2019" name="Int. J. Syst. Evol. Microbiol.">
        <title>The Global Catalogue of Microorganisms (GCM) 10K type strain sequencing project: providing services to taxonomists for standard genome sequencing and annotation.</title>
        <authorList>
            <consortium name="The Broad Institute Genomics Platform"/>
            <consortium name="The Broad Institute Genome Sequencing Center for Infectious Disease"/>
            <person name="Wu L."/>
            <person name="Ma J."/>
        </authorList>
    </citation>
    <scope>NUCLEOTIDE SEQUENCE [LARGE SCALE GENOMIC DNA]</scope>
    <source>
        <strain evidence="8">JCM 11882</strain>
    </source>
</reference>
<dbReference type="SUPFAM" id="SSF53335">
    <property type="entry name" value="S-adenosyl-L-methionine-dependent methyltransferases"/>
    <property type="match status" value="1"/>
</dbReference>
<dbReference type="PANTHER" id="PTHR33841:SF4">
    <property type="entry name" value="RESTRICTION MODIFICATION SYSTEM DNA SPECIFICITY DOMAIN"/>
    <property type="match status" value="1"/>
</dbReference>
<evidence type="ECO:0000256" key="4">
    <source>
        <dbReference type="ARBA" id="ARBA00022691"/>
    </source>
</evidence>
<dbReference type="PANTHER" id="PTHR33841">
    <property type="entry name" value="DNA METHYLTRANSFERASE YEEA-RELATED"/>
    <property type="match status" value="1"/>
</dbReference>
<keyword evidence="4" id="KW-0949">S-adenosyl-L-methionine</keyword>
<protein>
    <recommendedName>
        <fullName evidence="1">site-specific DNA-methyltransferase (adenine-specific)</fullName>
        <ecNumber evidence="1">2.1.1.72</ecNumber>
    </recommendedName>
</protein>
<dbReference type="GO" id="GO:0008168">
    <property type="term" value="F:methyltransferase activity"/>
    <property type="evidence" value="ECO:0007669"/>
    <property type="project" value="UniProtKB-KW"/>
</dbReference>
<evidence type="ECO:0000256" key="1">
    <source>
        <dbReference type="ARBA" id="ARBA00011900"/>
    </source>
</evidence>
<dbReference type="Gene3D" id="3.40.50.150">
    <property type="entry name" value="Vaccinia Virus protein VP39"/>
    <property type="match status" value="1"/>
</dbReference>
<evidence type="ECO:0000259" key="6">
    <source>
        <dbReference type="Pfam" id="PF07669"/>
    </source>
</evidence>
<dbReference type="Proteomes" id="UP001595836">
    <property type="component" value="Unassembled WGS sequence"/>
</dbReference>
<dbReference type="EC" id="2.1.1.72" evidence="1"/>
<dbReference type="InterPro" id="IPR011639">
    <property type="entry name" value="MethylTrfase_TaqI-like_dom"/>
</dbReference>
<evidence type="ECO:0000313" key="7">
    <source>
        <dbReference type="EMBL" id="MFC4753162.1"/>
    </source>
</evidence>
<dbReference type="InterPro" id="IPR050953">
    <property type="entry name" value="N4_N6_ade-DNA_methylase"/>
</dbReference>